<dbReference type="AlphaFoldDB" id="A0A1E5NIE3"/>
<proteinExistence type="predicted"/>
<accession>A0A1E5NIE3</accession>
<sequence>MRIIIEKMLLLIYNIFMNKKHFFIKKNRKHKKFYKKLSHKKHTIKKFRYELKKKRKSGFATGSIYKKSIHKKKDKLEINIPKILSFDENLYETLVFFNKIREISDNKKRLFINMQYLTYITPEAALVLVSELDRLCTLHKTKIGVYDFNKWNNEIKNIFNDIGMYDFLNIKLSRKEKRYIIPSNNSNIIYLKFKSGTSGNEARKLQIVNEMESLINENSISGKKTLKVGITEAILNTHHHAYPNDFIGNSIYKLKKWWLLGYININDNNIKIIIYDQGKTIPKTLDLKKYFILNKNDAEKILTAVETSESSTKLENRGKGLKSIKKYAKKSDDGELVIISGKGYYKYTKNNDTIESKLLADNLQGTLISWNGCIKSEIDIDETLYEEE</sequence>
<reference evidence="1 2" key="1">
    <citation type="submission" date="2016-08" db="EMBL/GenBank/DDBJ databases">
        <title>Characterization and recognition of Brachyspira hampsonii sp. nov., a novel intestinal spirochete that is pathogenic to pigs.</title>
        <authorList>
            <person name="Mirajkar N."/>
            <person name="La T."/>
            <person name="Phillips N."/>
            <person name="Hampson D."/>
            <person name="Gebhart C."/>
        </authorList>
    </citation>
    <scope>NUCLEOTIDE SEQUENCE [LARGE SCALE GENOMIC DNA]</scope>
    <source>
        <strain evidence="1 2">P280/1</strain>
    </source>
</reference>
<protein>
    <recommendedName>
        <fullName evidence="3">ATP-binding protein</fullName>
    </recommendedName>
</protein>
<comment type="caution">
    <text evidence="1">The sequence shown here is derived from an EMBL/GenBank/DDBJ whole genome shotgun (WGS) entry which is preliminary data.</text>
</comment>
<evidence type="ECO:0000313" key="1">
    <source>
        <dbReference type="EMBL" id="OEJ15886.1"/>
    </source>
</evidence>
<name>A0A1E5NIE3_9SPIR</name>
<gene>
    <name evidence="1" type="ORF">BFL38_10525</name>
</gene>
<dbReference type="EMBL" id="MDCO01000001">
    <property type="protein sequence ID" value="OEJ15886.1"/>
    <property type="molecule type" value="Genomic_DNA"/>
</dbReference>
<dbReference type="Proteomes" id="UP000095247">
    <property type="component" value="Unassembled WGS sequence"/>
</dbReference>
<evidence type="ECO:0008006" key="3">
    <source>
        <dbReference type="Google" id="ProtNLM"/>
    </source>
</evidence>
<organism evidence="1 2">
    <name type="scientific">Brachyspira hampsonii</name>
    <dbReference type="NCBI Taxonomy" id="1287055"/>
    <lineage>
        <taxon>Bacteria</taxon>
        <taxon>Pseudomonadati</taxon>
        <taxon>Spirochaetota</taxon>
        <taxon>Spirochaetia</taxon>
        <taxon>Brachyspirales</taxon>
        <taxon>Brachyspiraceae</taxon>
        <taxon>Brachyspira</taxon>
    </lineage>
</organism>
<evidence type="ECO:0000313" key="2">
    <source>
        <dbReference type="Proteomes" id="UP000095247"/>
    </source>
</evidence>